<comment type="similarity">
    <text evidence="2">Belongs to the outer membrane factor (OMF) (TC 1.B.17) family.</text>
</comment>
<comment type="subcellular location">
    <subcellularLocation>
        <location evidence="1">Cell outer membrane</location>
    </subcellularLocation>
</comment>
<evidence type="ECO:0000313" key="9">
    <source>
        <dbReference type="EMBL" id="MFC5190687.1"/>
    </source>
</evidence>
<dbReference type="PANTHER" id="PTHR30026:SF20">
    <property type="entry name" value="OUTER MEMBRANE PROTEIN TOLC"/>
    <property type="match status" value="1"/>
</dbReference>
<evidence type="ECO:0000256" key="6">
    <source>
        <dbReference type="ARBA" id="ARBA00023136"/>
    </source>
</evidence>
<evidence type="ECO:0000256" key="1">
    <source>
        <dbReference type="ARBA" id="ARBA00004442"/>
    </source>
</evidence>
<reference evidence="10" key="1">
    <citation type="journal article" date="2019" name="Int. J. Syst. Evol. Microbiol.">
        <title>The Global Catalogue of Microorganisms (GCM) 10K type strain sequencing project: providing services to taxonomists for standard genome sequencing and annotation.</title>
        <authorList>
            <consortium name="The Broad Institute Genomics Platform"/>
            <consortium name="The Broad Institute Genome Sequencing Center for Infectious Disease"/>
            <person name="Wu L."/>
            <person name="Ma J."/>
        </authorList>
    </citation>
    <scope>NUCLEOTIDE SEQUENCE [LARGE SCALE GENOMIC DNA]</scope>
    <source>
        <strain evidence="10">CGMCC 1.7030</strain>
    </source>
</reference>
<dbReference type="InterPro" id="IPR003423">
    <property type="entry name" value="OMP_efflux"/>
</dbReference>
<keyword evidence="10" id="KW-1185">Reference proteome</keyword>
<name>A0ABW0BSH3_9BACT</name>
<dbReference type="InterPro" id="IPR051906">
    <property type="entry name" value="TolC-like"/>
</dbReference>
<evidence type="ECO:0000256" key="3">
    <source>
        <dbReference type="ARBA" id="ARBA00022448"/>
    </source>
</evidence>
<comment type="caution">
    <text evidence="9">The sequence shown here is derived from an EMBL/GenBank/DDBJ whole genome shotgun (WGS) entry which is preliminary data.</text>
</comment>
<keyword evidence="3" id="KW-0813">Transport</keyword>
<protein>
    <submittedName>
        <fullName evidence="9">TolC family protein</fullName>
    </submittedName>
</protein>
<evidence type="ECO:0000256" key="2">
    <source>
        <dbReference type="ARBA" id="ARBA00007613"/>
    </source>
</evidence>
<dbReference type="Gene3D" id="1.20.1600.10">
    <property type="entry name" value="Outer membrane efflux proteins (OEP)"/>
    <property type="match status" value="1"/>
</dbReference>
<keyword evidence="5" id="KW-0812">Transmembrane</keyword>
<sequence>MKKLFLLLFFGLFWMQQTQAQTNVPSGPLDLETCVAVAIENNLTLKRTELNQQITEANLMESQGRRLPSLTAGASSGYRWGRSINPVTNLFETRRIGNVNLFGNTGAPIFQGMRINNSVAQAKTNLESGMYTLEATRNDITLNVINLFIDVVFNREQVKIAENQLKTTTEQLVRTKKLVEAGSLPLSDQLDLQSQNATNELNLINAKNGLRSAKLSLAQALQIPFTDSFDVIEPEYEVSRAAMTGETPAEIFEVAVKLMPQIKAANADVKSAEYGVKIAKGAFYPSLDAGISAFSNYVDQAFIPGSREIIPFKTQVDNNFSQSGTLNLSIPIFTRFGNKANLQRAKVQQQLAEVSEMEAKNKLRQDIETAYNSAFAAEQSYQASLIRVKSLEETFRIAQQRFDLGAINSVDFQVAQNNLFNAQADLLNAKYTYIFRIKVLDFYLGNPINLN</sequence>
<accession>A0ABW0BSH3</accession>
<feature type="chain" id="PRO_5047225338" evidence="8">
    <location>
        <begin position="21"/>
        <end position="451"/>
    </location>
</feature>
<keyword evidence="7" id="KW-0998">Cell outer membrane</keyword>
<dbReference type="SUPFAM" id="SSF56954">
    <property type="entry name" value="Outer membrane efflux proteins (OEP)"/>
    <property type="match status" value="1"/>
</dbReference>
<keyword evidence="8" id="KW-0732">Signal</keyword>
<keyword evidence="6" id="KW-0472">Membrane</keyword>
<evidence type="ECO:0000256" key="5">
    <source>
        <dbReference type="ARBA" id="ARBA00022692"/>
    </source>
</evidence>
<dbReference type="Proteomes" id="UP001596163">
    <property type="component" value="Unassembled WGS sequence"/>
</dbReference>
<evidence type="ECO:0000256" key="8">
    <source>
        <dbReference type="SAM" id="SignalP"/>
    </source>
</evidence>
<evidence type="ECO:0000313" key="10">
    <source>
        <dbReference type="Proteomes" id="UP001596163"/>
    </source>
</evidence>
<gene>
    <name evidence="9" type="ORF">ACFPIK_02835</name>
</gene>
<dbReference type="PANTHER" id="PTHR30026">
    <property type="entry name" value="OUTER MEMBRANE PROTEIN TOLC"/>
    <property type="match status" value="1"/>
</dbReference>
<dbReference type="RefSeq" id="WP_377912011.1">
    <property type="nucleotide sequence ID" value="NZ_JBHSKS010000002.1"/>
</dbReference>
<organism evidence="9 10">
    <name type="scientific">Algoriphagus aquatilis</name>
    <dbReference type="NCBI Taxonomy" id="490186"/>
    <lineage>
        <taxon>Bacteria</taxon>
        <taxon>Pseudomonadati</taxon>
        <taxon>Bacteroidota</taxon>
        <taxon>Cytophagia</taxon>
        <taxon>Cytophagales</taxon>
        <taxon>Cyclobacteriaceae</taxon>
        <taxon>Algoriphagus</taxon>
    </lineage>
</organism>
<feature type="signal peptide" evidence="8">
    <location>
        <begin position="1"/>
        <end position="20"/>
    </location>
</feature>
<keyword evidence="4" id="KW-1134">Transmembrane beta strand</keyword>
<dbReference type="EMBL" id="JBHSKS010000002">
    <property type="protein sequence ID" value="MFC5190687.1"/>
    <property type="molecule type" value="Genomic_DNA"/>
</dbReference>
<evidence type="ECO:0000256" key="4">
    <source>
        <dbReference type="ARBA" id="ARBA00022452"/>
    </source>
</evidence>
<proteinExistence type="inferred from homology"/>
<evidence type="ECO:0000256" key="7">
    <source>
        <dbReference type="ARBA" id="ARBA00023237"/>
    </source>
</evidence>
<dbReference type="Pfam" id="PF02321">
    <property type="entry name" value="OEP"/>
    <property type="match status" value="2"/>
</dbReference>